<comment type="caution">
    <text evidence="2">The sequence shown here is derived from an EMBL/GenBank/DDBJ whole genome shotgun (WGS) entry which is preliminary data.</text>
</comment>
<reference evidence="2 3" key="1">
    <citation type="submission" date="2016-07" db="EMBL/GenBank/DDBJ databases">
        <title>Pervasive Adenine N6-methylation of Active Genes in Fungi.</title>
        <authorList>
            <consortium name="DOE Joint Genome Institute"/>
            <person name="Mondo S.J."/>
            <person name="Dannebaum R.O."/>
            <person name="Kuo R.C."/>
            <person name="Labutti K."/>
            <person name="Haridas S."/>
            <person name="Kuo A."/>
            <person name="Salamov A."/>
            <person name="Ahrendt S.R."/>
            <person name="Lipzen A."/>
            <person name="Sullivan W."/>
            <person name="Andreopoulos W.B."/>
            <person name="Clum A."/>
            <person name="Lindquist E."/>
            <person name="Daum C."/>
            <person name="Ramamoorthy G.K."/>
            <person name="Gryganskyi A."/>
            <person name="Culley D."/>
            <person name="Magnuson J.K."/>
            <person name="James T.Y."/>
            <person name="O'Malley M.A."/>
            <person name="Stajich J.E."/>
            <person name="Spatafora J.W."/>
            <person name="Visel A."/>
            <person name="Grigoriev I.V."/>
        </authorList>
    </citation>
    <scope>NUCLEOTIDE SEQUENCE [LARGE SCALE GENOMIC DNA]</scope>
    <source>
        <strain evidence="2 3">NRRL 3116</strain>
    </source>
</reference>
<dbReference type="Proteomes" id="UP000193648">
    <property type="component" value="Unassembled WGS sequence"/>
</dbReference>
<keyword evidence="1" id="KW-1133">Transmembrane helix</keyword>
<evidence type="ECO:0000313" key="3">
    <source>
        <dbReference type="Proteomes" id="UP000193648"/>
    </source>
</evidence>
<dbReference type="RefSeq" id="XP_021883568.1">
    <property type="nucleotide sequence ID" value="XM_022020153.1"/>
</dbReference>
<proteinExistence type="predicted"/>
<keyword evidence="1" id="KW-0472">Membrane</keyword>
<dbReference type="InParanoid" id="A0A1Y2GWE9"/>
<evidence type="ECO:0000313" key="2">
    <source>
        <dbReference type="EMBL" id="ORZ23754.1"/>
    </source>
</evidence>
<evidence type="ECO:0000256" key="1">
    <source>
        <dbReference type="SAM" id="Phobius"/>
    </source>
</evidence>
<accession>A0A1Y2GWE9</accession>
<dbReference type="AlphaFoldDB" id="A0A1Y2GWE9"/>
<gene>
    <name evidence="2" type="ORF">BCR41DRAFT_245561</name>
</gene>
<keyword evidence="1" id="KW-0812">Transmembrane</keyword>
<name>A0A1Y2GWE9_9FUNG</name>
<protein>
    <submittedName>
        <fullName evidence="2">Uncharacterized protein</fullName>
    </submittedName>
</protein>
<keyword evidence="3" id="KW-1185">Reference proteome</keyword>
<sequence>MLADLMVKKTKRTAFYSQECLYNLIPLFFISVCVVSFSTKYSRVTQPAIQRKVFQDQTSISLTRLDRILLLTVFYKFLFYFLTRQKRR</sequence>
<dbReference type="EMBL" id="MCFF01000009">
    <property type="protein sequence ID" value="ORZ23754.1"/>
    <property type="molecule type" value="Genomic_DNA"/>
</dbReference>
<organism evidence="2 3">
    <name type="scientific">Lobosporangium transversale</name>
    <dbReference type="NCBI Taxonomy" id="64571"/>
    <lineage>
        <taxon>Eukaryota</taxon>
        <taxon>Fungi</taxon>
        <taxon>Fungi incertae sedis</taxon>
        <taxon>Mucoromycota</taxon>
        <taxon>Mortierellomycotina</taxon>
        <taxon>Mortierellomycetes</taxon>
        <taxon>Mortierellales</taxon>
        <taxon>Mortierellaceae</taxon>
        <taxon>Lobosporangium</taxon>
    </lineage>
</organism>
<feature type="transmembrane region" description="Helical" evidence="1">
    <location>
        <begin position="61"/>
        <end position="82"/>
    </location>
</feature>
<dbReference type="GeneID" id="33561997"/>
<feature type="transmembrane region" description="Helical" evidence="1">
    <location>
        <begin position="21"/>
        <end position="41"/>
    </location>
</feature>